<accession>A0A4Q6I6E3</accession>
<keyword evidence="2" id="KW-1185">Reference proteome</keyword>
<sequence>MDMINVFDNIESDTLHVSNFINQDSIYKFTVTVLPASVVNNSADINDDIYSVVFSYKRYEAQQPYDLVDNETIRFDAHFDHIDHKLYLTKDDISVVLDEDMLSSCLSCIKLINNNITNI</sequence>
<gene>
    <name evidence="1" type="ORF">DRF75_02040</name>
</gene>
<comment type="caution">
    <text evidence="1">The sequence shown here is derived from an EMBL/GenBank/DDBJ whole genome shotgun (WGS) entry which is preliminary data.</text>
</comment>
<dbReference type="Proteomes" id="UP000293377">
    <property type="component" value="Unassembled WGS sequence"/>
</dbReference>
<dbReference type="EMBL" id="QOHL01000006">
    <property type="protein sequence ID" value="RZB12870.1"/>
    <property type="molecule type" value="Genomic_DNA"/>
</dbReference>
<evidence type="ECO:0000313" key="1">
    <source>
        <dbReference type="EMBL" id="RZB12870.1"/>
    </source>
</evidence>
<name>A0A4Q6I6E3_9RICK</name>
<evidence type="ECO:0000313" key="2">
    <source>
        <dbReference type="Proteomes" id="UP000293377"/>
    </source>
</evidence>
<dbReference type="RefSeq" id="WP_129992566.1">
    <property type="nucleotide sequence ID" value="NZ_QOHL01000006.1"/>
</dbReference>
<proteinExistence type="predicted"/>
<organism evidence="1 2">
    <name type="scientific">Ehrlichia minasensis</name>
    <dbReference type="NCBI Taxonomy" id="1242993"/>
    <lineage>
        <taxon>Bacteria</taxon>
        <taxon>Pseudomonadati</taxon>
        <taxon>Pseudomonadota</taxon>
        <taxon>Alphaproteobacteria</taxon>
        <taxon>Rickettsiales</taxon>
        <taxon>Anaplasmataceae</taxon>
        <taxon>Ehrlichia</taxon>
    </lineage>
</organism>
<dbReference type="AlphaFoldDB" id="A0A4Q6I6E3"/>
<reference evidence="1 2" key="1">
    <citation type="submission" date="2018-06" db="EMBL/GenBank/DDBJ databases">
        <title>Complete Genome Sequence of Ehrlichia minasensis Isolated From Cattle.</title>
        <authorList>
            <person name="Aguiar D.M."/>
            <person name="Araujo J.P.A.Jr."/>
            <person name="Nakazato L."/>
            <person name="Bard E."/>
            <person name="Cabezas-Cruz A."/>
        </authorList>
    </citation>
    <scope>NUCLEOTIDE SEQUENCE [LARGE SCALE GENOMIC DNA]</scope>
    <source>
        <strain evidence="1 2">B11</strain>
    </source>
</reference>
<protein>
    <submittedName>
        <fullName evidence="1">Uncharacterized protein</fullName>
    </submittedName>
</protein>